<dbReference type="Pfam" id="PF13470">
    <property type="entry name" value="PIN_3"/>
    <property type="match status" value="1"/>
</dbReference>
<evidence type="ECO:0000259" key="5">
    <source>
        <dbReference type="Pfam" id="PF13470"/>
    </source>
</evidence>
<dbReference type="Proteomes" id="UP001596514">
    <property type="component" value="Unassembled WGS sequence"/>
</dbReference>
<feature type="domain" description="PIN" evidence="5">
    <location>
        <begin position="4"/>
        <end position="112"/>
    </location>
</feature>
<comment type="caution">
    <text evidence="7">The sequence shown here is derived from an EMBL/GenBank/DDBJ whole genome shotgun (WGS) entry which is preliminary data.</text>
</comment>
<keyword evidence="8" id="KW-1185">Reference proteome</keyword>
<reference evidence="8" key="1">
    <citation type="journal article" date="2019" name="Int. J. Syst. Evol. Microbiol.">
        <title>The Global Catalogue of Microorganisms (GCM) 10K type strain sequencing project: providing services to taxonomists for standard genome sequencing and annotation.</title>
        <authorList>
            <consortium name="The Broad Institute Genomics Platform"/>
            <consortium name="The Broad Institute Genome Sequencing Center for Infectious Disease"/>
            <person name="Wu L."/>
            <person name="Ma J."/>
        </authorList>
    </citation>
    <scope>NUCLEOTIDE SEQUENCE [LARGE SCALE GENOMIC DNA]</scope>
    <source>
        <strain evidence="8">JCM 10083</strain>
    </source>
</reference>
<evidence type="ECO:0000256" key="4">
    <source>
        <dbReference type="ARBA" id="ARBA00022842"/>
    </source>
</evidence>
<dbReference type="SUPFAM" id="SSF88723">
    <property type="entry name" value="PIN domain-like"/>
    <property type="match status" value="1"/>
</dbReference>
<evidence type="ECO:0000256" key="3">
    <source>
        <dbReference type="ARBA" id="ARBA00022801"/>
    </source>
</evidence>
<organism evidence="7 8">
    <name type="scientific">Streptosporangium amethystogenes subsp. fukuiense</name>
    <dbReference type="NCBI Taxonomy" id="698418"/>
    <lineage>
        <taxon>Bacteria</taxon>
        <taxon>Bacillati</taxon>
        <taxon>Actinomycetota</taxon>
        <taxon>Actinomycetes</taxon>
        <taxon>Streptosporangiales</taxon>
        <taxon>Streptosporangiaceae</taxon>
        <taxon>Streptosporangium</taxon>
    </lineage>
</organism>
<dbReference type="InterPro" id="IPR029060">
    <property type="entry name" value="PIN-like_dom_sf"/>
</dbReference>
<sequence length="193" mass="21709">MTARVFVDTNVLFPFSLMDLMLALTEDAVHTMVWSDHLLEEWERVIVREQHRRAPAAARIGAAIREFFADTRVSEDDYKHLLDRMEGPDPDDRHHMAAAVAGHVQTLVTWNLADFPVSFLGRYGLTVTDPDTYLCSLLSQSPHEVMGVLARMAAGKRRPPMTVLDIVDALNRAGIPAFARRARSRLSAVPNEF</sequence>
<dbReference type="InterPro" id="IPR002716">
    <property type="entry name" value="PIN_dom"/>
</dbReference>
<accession>A0ABW2TBX7</accession>
<evidence type="ECO:0000313" key="7">
    <source>
        <dbReference type="EMBL" id="MFC7606188.1"/>
    </source>
</evidence>
<evidence type="ECO:0000256" key="2">
    <source>
        <dbReference type="ARBA" id="ARBA00022723"/>
    </source>
</evidence>
<dbReference type="InterPro" id="IPR058652">
    <property type="entry name" value="VapC50_C"/>
</dbReference>
<keyword evidence="1" id="KW-0540">Nuclease</keyword>
<keyword evidence="4" id="KW-0460">Magnesium</keyword>
<evidence type="ECO:0000313" key="8">
    <source>
        <dbReference type="Proteomes" id="UP001596514"/>
    </source>
</evidence>
<dbReference type="Pfam" id="PF26343">
    <property type="entry name" value="VapC50_C"/>
    <property type="match status" value="1"/>
</dbReference>
<protein>
    <submittedName>
        <fullName evidence="7">PIN domain-containing protein</fullName>
    </submittedName>
</protein>
<gene>
    <name evidence="7" type="ORF">ACFQVD_39420</name>
</gene>
<evidence type="ECO:0000259" key="6">
    <source>
        <dbReference type="Pfam" id="PF26343"/>
    </source>
</evidence>
<keyword evidence="3" id="KW-0378">Hydrolase</keyword>
<proteinExistence type="predicted"/>
<name>A0ABW2TBX7_9ACTN</name>
<dbReference type="RefSeq" id="WP_343973152.1">
    <property type="nucleotide sequence ID" value="NZ_BAAAGK010000098.1"/>
</dbReference>
<evidence type="ECO:0000256" key="1">
    <source>
        <dbReference type="ARBA" id="ARBA00022722"/>
    </source>
</evidence>
<dbReference type="EMBL" id="JBHTEE010000001">
    <property type="protein sequence ID" value="MFC7606188.1"/>
    <property type="molecule type" value="Genomic_DNA"/>
</dbReference>
<feature type="domain" description="VapC50 C-terminal" evidence="6">
    <location>
        <begin position="130"/>
        <end position="183"/>
    </location>
</feature>
<keyword evidence="2" id="KW-0479">Metal-binding</keyword>